<keyword evidence="2 4" id="KW-0547">Nucleotide-binding</keyword>
<dbReference type="Gene3D" id="3.30.470.20">
    <property type="entry name" value="ATP-grasp fold, B domain"/>
    <property type="match status" value="1"/>
</dbReference>
<dbReference type="PANTHER" id="PTHR43585:SF2">
    <property type="entry name" value="ATP-GRASP ENZYME FSQD"/>
    <property type="match status" value="1"/>
</dbReference>
<dbReference type="RefSeq" id="WP_283766951.1">
    <property type="nucleotide sequence ID" value="NZ_JAQOSO010000057.1"/>
</dbReference>
<dbReference type="InterPro" id="IPR013815">
    <property type="entry name" value="ATP_grasp_subdomain_1"/>
</dbReference>
<evidence type="ECO:0000256" key="3">
    <source>
        <dbReference type="ARBA" id="ARBA00022840"/>
    </source>
</evidence>
<dbReference type="Gene3D" id="3.30.1490.20">
    <property type="entry name" value="ATP-grasp fold, A domain"/>
    <property type="match status" value="1"/>
</dbReference>
<name>A0ABT7B630_9CYAN</name>
<dbReference type="SUPFAM" id="SSF56059">
    <property type="entry name" value="Glutathione synthetase ATP-binding domain-like"/>
    <property type="match status" value="1"/>
</dbReference>
<evidence type="ECO:0000259" key="5">
    <source>
        <dbReference type="PROSITE" id="PS50975"/>
    </source>
</evidence>
<evidence type="ECO:0000313" key="6">
    <source>
        <dbReference type="EMBL" id="MDJ1174627.1"/>
    </source>
</evidence>
<evidence type="ECO:0000313" key="7">
    <source>
        <dbReference type="Proteomes" id="UP001235849"/>
    </source>
</evidence>
<evidence type="ECO:0000256" key="2">
    <source>
        <dbReference type="ARBA" id="ARBA00022741"/>
    </source>
</evidence>
<sequence length="423" mass="48485">MESIPILVICPRAIDYLNCQTIPEAEKYQFHFLDAPLELSGFSQNFDVINFLEECRQYIKQHEIKVVLATRDIPSLLQAQLSQEFEHLRGPSIDSSFICLHKYYTHQKINFPSSDYTLCWLEPNKSLSESVRAIDIPFPWMLKPCTGACSSSIMKIPNEQEAQNAIAFYQEFVVDNLKYLNPFLETYLDGDRYPLIKQNPILVEEYIDSPYKCCVDGCVSHGEILIWGISDSHYYANKPDCFADYSFPSTLPQLIQDKLKESYKKIVKTLIDYGFDNQFVDVEFFVSDNGEIKIMEINGRMIPISASLYRQCLNQGDPYSALISIGMGDRPKAPTLNGLVGGIFYLTTFAKDRAENLFDFELAEKFDNIEIRVNPKQEIAEISPSGFTLATVNLVGNSYEVIHEKANNIRRKLLKRPNFSPWN</sequence>
<comment type="caution">
    <text evidence="6">The sequence shown here is derived from an EMBL/GenBank/DDBJ whole genome shotgun (WGS) entry which is preliminary data.</text>
</comment>
<protein>
    <submittedName>
        <fullName evidence="6">ATP-grasp domain-containing protein</fullName>
    </submittedName>
</protein>
<proteinExistence type="predicted"/>
<feature type="domain" description="ATP-grasp" evidence="5">
    <location>
        <begin position="103"/>
        <end position="327"/>
    </location>
</feature>
<dbReference type="InterPro" id="IPR052032">
    <property type="entry name" value="ATP-dep_AA_Ligase"/>
</dbReference>
<keyword evidence="7" id="KW-1185">Reference proteome</keyword>
<dbReference type="EMBL" id="JAQOSO010000057">
    <property type="protein sequence ID" value="MDJ1174627.1"/>
    <property type="molecule type" value="Genomic_DNA"/>
</dbReference>
<dbReference type="PANTHER" id="PTHR43585">
    <property type="entry name" value="FUMIPYRROLE BIOSYNTHESIS PROTEIN C"/>
    <property type="match status" value="1"/>
</dbReference>
<keyword evidence="3 4" id="KW-0067">ATP-binding</keyword>
<dbReference type="Proteomes" id="UP001235849">
    <property type="component" value="Unassembled WGS sequence"/>
</dbReference>
<accession>A0ABT7B630</accession>
<keyword evidence="1" id="KW-0436">Ligase</keyword>
<evidence type="ECO:0000256" key="1">
    <source>
        <dbReference type="ARBA" id="ARBA00022598"/>
    </source>
</evidence>
<dbReference type="Pfam" id="PF13535">
    <property type="entry name" value="ATP-grasp_4"/>
    <property type="match status" value="1"/>
</dbReference>
<dbReference type="InterPro" id="IPR011761">
    <property type="entry name" value="ATP-grasp"/>
</dbReference>
<evidence type="ECO:0000256" key="4">
    <source>
        <dbReference type="PROSITE-ProRule" id="PRU00409"/>
    </source>
</evidence>
<gene>
    <name evidence="6" type="ORF">PMG25_11040</name>
</gene>
<reference evidence="6 7" key="1">
    <citation type="submission" date="2023-01" db="EMBL/GenBank/DDBJ databases">
        <title>Novel diversity within Roseofilum (Cyanobacteria; Desertifilaceae) from marine benthic mats with descriptions of four novel species.</title>
        <authorList>
            <person name="Wang Y."/>
            <person name="Berthold D.E."/>
            <person name="Hu J."/>
            <person name="Lefler F.W."/>
            <person name="Laughinghouse H.D. IV."/>
        </authorList>
    </citation>
    <scope>NUCLEOTIDE SEQUENCE [LARGE SCALE GENOMIC DNA]</scope>
    <source>
        <strain evidence="6 7">BLCC-M114</strain>
    </source>
</reference>
<organism evidence="6 7">
    <name type="scientific">Roseofilum capinflatum BLCC-M114</name>
    <dbReference type="NCBI Taxonomy" id="3022440"/>
    <lineage>
        <taxon>Bacteria</taxon>
        <taxon>Bacillati</taxon>
        <taxon>Cyanobacteriota</taxon>
        <taxon>Cyanophyceae</taxon>
        <taxon>Desertifilales</taxon>
        <taxon>Desertifilaceae</taxon>
        <taxon>Roseofilum</taxon>
        <taxon>Roseofilum capinflatum</taxon>
    </lineage>
</organism>
<dbReference type="PROSITE" id="PS50975">
    <property type="entry name" value="ATP_GRASP"/>
    <property type="match status" value="1"/>
</dbReference>